<dbReference type="EMBL" id="CP001854">
    <property type="protein sequence ID" value="ADB50092.1"/>
    <property type="molecule type" value="Genomic_DNA"/>
</dbReference>
<sequence length="251" mass="26660">MIVVATLGAPQRRWLRGRRGREAAPEPSPAPVATGRVTIVDAQPSDAATAEQWLAAADATAAEQGLRDLARLVRAHRVASADHGVPLPQLSQALVVRVGYGDGEEVAYGRWSAARELPPVAAGERERARRRSIALRPQERLAALLGGRSRALACEELTLRARHDLDDGHLREAALQLRTALTAAVAELAAGPEAPALAERVEELRTLSDEVGALADDALGGVLPPAAAETLERILRRLEAALRARTVAEDA</sequence>
<reference evidence="1 2" key="1">
    <citation type="journal article" date="2010" name="Stand. Genomic Sci.">
        <title>Complete genome sequence of Conexibacter woesei type strain (ID131577).</title>
        <authorList>
            <person name="Pukall R."/>
            <person name="Lapidus A."/>
            <person name="Glavina Del Rio T."/>
            <person name="Copeland A."/>
            <person name="Tice H."/>
            <person name="Cheng J.-F."/>
            <person name="Lucas S."/>
            <person name="Chen F."/>
            <person name="Nolan M."/>
            <person name="Bruce D."/>
            <person name="Goodwin L."/>
            <person name="Pitluck S."/>
            <person name="Mavromatis K."/>
            <person name="Ivanova N."/>
            <person name="Ovchinnikova G."/>
            <person name="Pati A."/>
            <person name="Chen A."/>
            <person name="Palaniappan K."/>
            <person name="Land M."/>
            <person name="Hauser L."/>
            <person name="Chang Y.-J."/>
            <person name="Jeffries C.D."/>
            <person name="Chain P."/>
            <person name="Meincke L."/>
            <person name="Sims D."/>
            <person name="Brettin T."/>
            <person name="Detter J.C."/>
            <person name="Rohde M."/>
            <person name="Goeker M."/>
            <person name="Bristow J."/>
            <person name="Eisen J.A."/>
            <person name="Markowitz V."/>
            <person name="Kyrpides N.C."/>
            <person name="Klenk H.-P."/>
            <person name="Hugenholtz P."/>
        </authorList>
    </citation>
    <scope>NUCLEOTIDE SEQUENCE [LARGE SCALE GENOMIC DNA]</scope>
    <source>
        <strain evidence="2">DSM 14684 / CIP 108061 / JCM 11494 / NBRC 100937 / ID131577</strain>
    </source>
</reference>
<gene>
    <name evidence="1" type="ordered locus">Cwoe_1665</name>
</gene>
<evidence type="ECO:0000313" key="2">
    <source>
        <dbReference type="Proteomes" id="UP000008229"/>
    </source>
</evidence>
<dbReference type="Proteomes" id="UP000008229">
    <property type="component" value="Chromosome"/>
</dbReference>
<dbReference type="AlphaFoldDB" id="D3F116"/>
<keyword evidence="2" id="KW-1185">Reference proteome</keyword>
<organism evidence="1 2">
    <name type="scientific">Conexibacter woesei (strain DSM 14684 / CCUG 47730 / CIP 108061 / JCM 11494 / NBRC 100937 / ID131577)</name>
    <dbReference type="NCBI Taxonomy" id="469383"/>
    <lineage>
        <taxon>Bacteria</taxon>
        <taxon>Bacillati</taxon>
        <taxon>Actinomycetota</taxon>
        <taxon>Thermoleophilia</taxon>
        <taxon>Solirubrobacterales</taxon>
        <taxon>Conexibacteraceae</taxon>
        <taxon>Conexibacter</taxon>
    </lineage>
</organism>
<name>D3F116_CONWI</name>
<accession>D3F116</accession>
<protein>
    <submittedName>
        <fullName evidence="1">Uncharacterized protein</fullName>
    </submittedName>
</protein>
<reference evidence="2" key="2">
    <citation type="submission" date="2010-01" db="EMBL/GenBank/DDBJ databases">
        <title>The complete genome of Conexibacter woesei DSM 14684.</title>
        <authorList>
            <consortium name="US DOE Joint Genome Institute (JGI-PGF)"/>
            <person name="Lucas S."/>
            <person name="Copeland A."/>
            <person name="Lapidus A."/>
            <person name="Glavina del Rio T."/>
            <person name="Dalin E."/>
            <person name="Tice H."/>
            <person name="Bruce D."/>
            <person name="Goodwin L."/>
            <person name="Pitluck S."/>
            <person name="Kyrpides N."/>
            <person name="Mavromatis K."/>
            <person name="Ivanova N."/>
            <person name="Mikhailova N."/>
            <person name="Chertkov O."/>
            <person name="Brettin T."/>
            <person name="Detter J.C."/>
            <person name="Han C."/>
            <person name="Larimer F."/>
            <person name="Land M."/>
            <person name="Hauser L."/>
            <person name="Markowitz V."/>
            <person name="Cheng J.-F."/>
            <person name="Hugenholtz P."/>
            <person name="Woyke T."/>
            <person name="Wu D."/>
            <person name="Pukall R."/>
            <person name="Steenblock K."/>
            <person name="Schneider S."/>
            <person name="Klenk H.-P."/>
            <person name="Eisen J.A."/>
        </authorList>
    </citation>
    <scope>NUCLEOTIDE SEQUENCE [LARGE SCALE GENOMIC DNA]</scope>
    <source>
        <strain evidence="2">DSM 14684 / CIP 108061 / JCM 11494 / NBRC 100937 / ID131577</strain>
    </source>
</reference>
<evidence type="ECO:0000313" key="1">
    <source>
        <dbReference type="EMBL" id="ADB50092.1"/>
    </source>
</evidence>
<dbReference type="HOGENOM" id="CLU_1105670_0_0_11"/>
<proteinExistence type="predicted"/>
<dbReference type="KEGG" id="cwo:Cwoe_1665"/>